<feature type="compositionally biased region" description="Low complexity" evidence="1">
    <location>
        <begin position="32"/>
        <end position="45"/>
    </location>
</feature>
<gene>
    <name evidence="2" type="ORF">LVIROSA_LOCUS12654</name>
</gene>
<accession>A0AAU9MFQ5</accession>
<evidence type="ECO:0000313" key="3">
    <source>
        <dbReference type="Proteomes" id="UP001157418"/>
    </source>
</evidence>
<name>A0AAU9MFQ5_9ASTR</name>
<dbReference type="AlphaFoldDB" id="A0AAU9MFQ5"/>
<dbReference type="Proteomes" id="UP001157418">
    <property type="component" value="Unassembled WGS sequence"/>
</dbReference>
<comment type="caution">
    <text evidence="2">The sequence shown here is derived from an EMBL/GenBank/DDBJ whole genome shotgun (WGS) entry which is preliminary data.</text>
</comment>
<proteinExistence type="predicted"/>
<reference evidence="2 3" key="1">
    <citation type="submission" date="2022-01" db="EMBL/GenBank/DDBJ databases">
        <authorList>
            <person name="Xiong W."/>
            <person name="Schranz E."/>
        </authorList>
    </citation>
    <scope>NUCLEOTIDE SEQUENCE [LARGE SCALE GENOMIC DNA]</scope>
</reference>
<evidence type="ECO:0000256" key="1">
    <source>
        <dbReference type="SAM" id="MobiDB-lite"/>
    </source>
</evidence>
<dbReference type="EMBL" id="CAKMRJ010002223">
    <property type="protein sequence ID" value="CAH1425517.1"/>
    <property type="molecule type" value="Genomic_DNA"/>
</dbReference>
<evidence type="ECO:0000313" key="2">
    <source>
        <dbReference type="EMBL" id="CAH1425517.1"/>
    </source>
</evidence>
<keyword evidence="3" id="KW-1185">Reference proteome</keyword>
<protein>
    <submittedName>
        <fullName evidence="2">Uncharacterized protein</fullName>
    </submittedName>
</protein>
<feature type="region of interest" description="Disordered" evidence="1">
    <location>
        <begin position="12"/>
        <end position="49"/>
    </location>
</feature>
<organism evidence="2 3">
    <name type="scientific">Lactuca virosa</name>
    <dbReference type="NCBI Taxonomy" id="75947"/>
    <lineage>
        <taxon>Eukaryota</taxon>
        <taxon>Viridiplantae</taxon>
        <taxon>Streptophyta</taxon>
        <taxon>Embryophyta</taxon>
        <taxon>Tracheophyta</taxon>
        <taxon>Spermatophyta</taxon>
        <taxon>Magnoliopsida</taxon>
        <taxon>eudicotyledons</taxon>
        <taxon>Gunneridae</taxon>
        <taxon>Pentapetalae</taxon>
        <taxon>asterids</taxon>
        <taxon>campanulids</taxon>
        <taxon>Asterales</taxon>
        <taxon>Asteraceae</taxon>
        <taxon>Cichorioideae</taxon>
        <taxon>Cichorieae</taxon>
        <taxon>Lactucinae</taxon>
        <taxon>Lactuca</taxon>
    </lineage>
</organism>
<sequence length="129" mass="14013">MSISSIFTKTYVLPQPPSSMNEDSKENIKAISPATRPPATQATQQPPSPAVLVGPRLGLPSSIVAPGPPVDTQQLPHNFKQISLQIQSLAAFNPTNRRHHKSLLQPPSPVDVFLAKTTKSLIVHYQSFN</sequence>